<feature type="compositionally biased region" description="Low complexity" evidence="1">
    <location>
        <begin position="233"/>
        <end position="242"/>
    </location>
</feature>
<proteinExistence type="predicted"/>
<dbReference type="HOGENOM" id="CLU_297215_0_0_1"/>
<dbReference type="Proteomes" id="UP000000305">
    <property type="component" value="Unassembled WGS sequence"/>
</dbReference>
<feature type="region of interest" description="Disordered" evidence="1">
    <location>
        <begin position="267"/>
        <end position="478"/>
    </location>
</feature>
<feature type="region of interest" description="Disordered" evidence="1">
    <location>
        <begin position="895"/>
        <end position="942"/>
    </location>
</feature>
<organism evidence="2 3">
    <name type="scientific">Daphnia pulex</name>
    <name type="common">Water flea</name>
    <dbReference type="NCBI Taxonomy" id="6669"/>
    <lineage>
        <taxon>Eukaryota</taxon>
        <taxon>Metazoa</taxon>
        <taxon>Ecdysozoa</taxon>
        <taxon>Arthropoda</taxon>
        <taxon>Crustacea</taxon>
        <taxon>Branchiopoda</taxon>
        <taxon>Diplostraca</taxon>
        <taxon>Cladocera</taxon>
        <taxon>Anomopoda</taxon>
        <taxon>Daphniidae</taxon>
        <taxon>Daphnia</taxon>
    </lineage>
</organism>
<feature type="compositionally biased region" description="Polar residues" evidence="1">
    <location>
        <begin position="176"/>
        <end position="187"/>
    </location>
</feature>
<reference evidence="2 3" key="1">
    <citation type="journal article" date="2011" name="Science">
        <title>The ecoresponsive genome of Daphnia pulex.</title>
        <authorList>
            <person name="Colbourne J.K."/>
            <person name="Pfrender M.E."/>
            <person name="Gilbert D."/>
            <person name="Thomas W.K."/>
            <person name="Tucker A."/>
            <person name="Oakley T.H."/>
            <person name="Tokishita S."/>
            <person name="Aerts A."/>
            <person name="Arnold G.J."/>
            <person name="Basu M.K."/>
            <person name="Bauer D.J."/>
            <person name="Caceres C.E."/>
            <person name="Carmel L."/>
            <person name="Casola C."/>
            <person name="Choi J.H."/>
            <person name="Detter J.C."/>
            <person name="Dong Q."/>
            <person name="Dusheyko S."/>
            <person name="Eads B.D."/>
            <person name="Frohlich T."/>
            <person name="Geiler-Samerotte K.A."/>
            <person name="Gerlach D."/>
            <person name="Hatcher P."/>
            <person name="Jogdeo S."/>
            <person name="Krijgsveld J."/>
            <person name="Kriventseva E.V."/>
            <person name="Kultz D."/>
            <person name="Laforsch C."/>
            <person name="Lindquist E."/>
            <person name="Lopez J."/>
            <person name="Manak J.R."/>
            <person name="Muller J."/>
            <person name="Pangilinan J."/>
            <person name="Patwardhan R.P."/>
            <person name="Pitluck S."/>
            <person name="Pritham E.J."/>
            <person name="Rechtsteiner A."/>
            <person name="Rho M."/>
            <person name="Rogozin I.B."/>
            <person name="Sakarya O."/>
            <person name="Salamov A."/>
            <person name="Schaack S."/>
            <person name="Shapiro H."/>
            <person name="Shiga Y."/>
            <person name="Skalitzky C."/>
            <person name="Smith Z."/>
            <person name="Souvorov A."/>
            <person name="Sung W."/>
            <person name="Tang Z."/>
            <person name="Tsuchiya D."/>
            <person name="Tu H."/>
            <person name="Vos H."/>
            <person name="Wang M."/>
            <person name="Wolf Y.I."/>
            <person name="Yamagata H."/>
            <person name="Yamada T."/>
            <person name="Ye Y."/>
            <person name="Shaw J.R."/>
            <person name="Andrews J."/>
            <person name="Crease T.J."/>
            <person name="Tang H."/>
            <person name="Lucas S.M."/>
            <person name="Robertson H.M."/>
            <person name="Bork P."/>
            <person name="Koonin E.V."/>
            <person name="Zdobnov E.M."/>
            <person name="Grigoriev I.V."/>
            <person name="Lynch M."/>
            <person name="Boore J.L."/>
        </authorList>
    </citation>
    <scope>NUCLEOTIDE SEQUENCE [LARGE SCALE GENOMIC DNA]</scope>
</reference>
<feature type="compositionally biased region" description="Low complexity" evidence="1">
    <location>
        <begin position="911"/>
        <end position="934"/>
    </location>
</feature>
<accession>E9GL46</accession>
<dbReference type="OrthoDB" id="9332038at2759"/>
<dbReference type="InParanoid" id="E9GL46"/>
<feature type="region of interest" description="Disordered" evidence="1">
    <location>
        <begin position="614"/>
        <end position="633"/>
    </location>
</feature>
<feature type="compositionally biased region" description="Low complexity" evidence="1">
    <location>
        <begin position="450"/>
        <end position="461"/>
    </location>
</feature>
<feature type="compositionally biased region" description="Low complexity" evidence="1">
    <location>
        <begin position="419"/>
        <end position="432"/>
    </location>
</feature>
<feature type="compositionally biased region" description="Pro residues" evidence="1">
    <location>
        <begin position="129"/>
        <end position="138"/>
    </location>
</feature>
<name>E9GL46_DAPPU</name>
<feature type="compositionally biased region" description="Pro residues" evidence="1">
    <location>
        <begin position="898"/>
        <end position="910"/>
    </location>
</feature>
<feature type="region of interest" description="Disordered" evidence="1">
    <location>
        <begin position="101"/>
        <end position="254"/>
    </location>
</feature>
<feature type="compositionally biased region" description="Acidic residues" evidence="1">
    <location>
        <begin position="789"/>
        <end position="809"/>
    </location>
</feature>
<protein>
    <submittedName>
        <fullName evidence="2">Uncharacterized protein</fullName>
    </submittedName>
</protein>
<gene>
    <name evidence="2" type="ORF">DAPPUDRAFT_104041</name>
</gene>
<dbReference type="AlphaFoldDB" id="E9GL46"/>
<dbReference type="KEGG" id="dpx:DAPPUDRAFT_104041"/>
<dbReference type="InterPro" id="IPR051647">
    <property type="entry name" value="Mediator_comp_sub12"/>
</dbReference>
<evidence type="ECO:0000256" key="1">
    <source>
        <dbReference type="SAM" id="MobiDB-lite"/>
    </source>
</evidence>
<feature type="compositionally biased region" description="Polar residues" evidence="1">
    <location>
        <begin position="439"/>
        <end position="449"/>
    </location>
</feature>
<dbReference type="PANTHER" id="PTHR46007:SF8">
    <property type="entry name" value="C2H2-TYPE DOMAIN-CONTAINING PROTEIN"/>
    <property type="match status" value="1"/>
</dbReference>
<feature type="region of interest" description="Disordered" evidence="1">
    <location>
        <begin position="547"/>
        <end position="579"/>
    </location>
</feature>
<feature type="region of interest" description="Disordered" evidence="1">
    <location>
        <begin position="958"/>
        <end position="992"/>
    </location>
</feature>
<feature type="compositionally biased region" description="Basic and acidic residues" evidence="1">
    <location>
        <begin position="64"/>
        <end position="75"/>
    </location>
</feature>
<feature type="region of interest" description="Disordered" evidence="1">
    <location>
        <begin position="671"/>
        <end position="847"/>
    </location>
</feature>
<evidence type="ECO:0000313" key="3">
    <source>
        <dbReference type="Proteomes" id="UP000000305"/>
    </source>
</evidence>
<feature type="region of interest" description="Disordered" evidence="1">
    <location>
        <begin position="35"/>
        <end position="82"/>
    </location>
</feature>
<dbReference type="EMBL" id="GL732550">
    <property type="protein sequence ID" value="EFX79857.1"/>
    <property type="molecule type" value="Genomic_DNA"/>
</dbReference>
<feature type="compositionally biased region" description="Acidic residues" evidence="1">
    <location>
        <begin position="349"/>
        <end position="359"/>
    </location>
</feature>
<evidence type="ECO:0000313" key="2">
    <source>
        <dbReference type="EMBL" id="EFX79857.1"/>
    </source>
</evidence>
<keyword evidence="3" id="KW-1185">Reference proteome</keyword>
<feature type="compositionally biased region" description="Low complexity" evidence="1">
    <location>
        <begin position="746"/>
        <end position="755"/>
    </location>
</feature>
<sequence>MAFRVREGKVVPPSLRSDHLANRYVLTGPMSHGPGGGWRMPPVHRAAAAAAGPQSHHSSFAHPFDGHREPPEDKSSSNGKYLFRSSQPHLHLQPQAHLWANQQQQQPGSLRGHPMQQQQQPGSLRGQPPMLPLPPPPAQTQQMNGGGLKKQPEGGMSSSQPLRRAVSFLDRPDLVQLQQPKGSSKQPKSLKFQEEDEVTYDPWSVENRVSGPAKKDGASVKKMGRSKSFMDPSQSSTSAAVTSGGGGGEGKVRKMLRKSASILYPSWLAAARRNSQSHQPPEGEQQQQQPKKESPPHASSSKRPAKEESPRHQPLAEVEDLDVVHQETGQQQQPEDTRPVADDLTATTGDDDDDDDDGGGWESMEKNDRLPATTTTTGKSVVVAVGADQSPADVMTGGPTPRRPVQLPRLGERNRIVVQSSSSTLSSTSQSSPTVGDHPNNNNAAGSVLSSTSSSSTSSSTLPKNKKPTGKWHISSGGPKSLVQITAVQVKQAPATVTTATTTTTFKSAERRWQSLIVLPDLTDSPAETHRHGGYPSVSGSIYRESTLEQQQQQHKKRNKSTSGLMAAGQGAGGYQSGSTSFLEMDRDYATVSWEDLSDSHMYHHLHPIKGSQSHTSLALGHQQQQQRLTSCPSYESLDDYLITSDDESRRHYNNKTSHSLSQSQLVYCDSFESLPRPPPPADADYSPPDISPDDSSETHRGDRENNNNRRVGAGKNRVRVKLQRLPTFIQRQEAWQRKPWNQKAQQQQQQLQQLKVFSSSGMIPEAESPEQKQGGGPNWRRSHALSVDQEEEEVDEEEEEEDEDDEDDLSRGPGLIHHRAAAGVSARGGGIKRSIPAAGNNSNNNNNPDPVYWHDWLPPPAALLDCGCGLCRITASMNGSGTYQLRAPMLSSLFAAPQPPSRPPPPHVFPPLQLHRQKQQQQLQQQQQQQQQQLHHKYQLQHQAFQKQLRQLPAIFGHVGSSSSSNHHKSHQNNHSSVRRDASFNQQPTAKPPPPRKVFYYYFSFSLFPFWAN</sequence>
<dbReference type="PANTHER" id="PTHR46007">
    <property type="entry name" value="MEDIATOR OF RNA POLYMERASE II TRANSCRIPTION SUBUNIT 12"/>
    <property type="match status" value="1"/>
</dbReference>
<feature type="compositionally biased region" description="Basic and acidic residues" evidence="1">
    <location>
        <begin position="697"/>
        <end position="708"/>
    </location>
</feature>
<feature type="compositionally biased region" description="Low complexity" evidence="1">
    <location>
        <begin position="276"/>
        <end position="289"/>
    </location>
</feature>